<dbReference type="Proteomes" id="UP000656732">
    <property type="component" value="Unassembled WGS sequence"/>
</dbReference>
<keyword evidence="5" id="KW-1185">Reference proteome</keyword>
<name>A0A918C405_9ACTN</name>
<reference evidence="4" key="1">
    <citation type="journal article" date="2014" name="Int. J. Syst. Evol. Microbiol.">
        <title>Complete genome sequence of Corynebacterium casei LMG S-19264T (=DSM 44701T), isolated from a smear-ripened cheese.</title>
        <authorList>
            <consortium name="US DOE Joint Genome Institute (JGI-PGF)"/>
            <person name="Walter F."/>
            <person name="Albersmeier A."/>
            <person name="Kalinowski J."/>
            <person name="Ruckert C."/>
        </authorList>
    </citation>
    <scope>NUCLEOTIDE SEQUENCE</scope>
    <source>
        <strain evidence="4">JCM 4403</strain>
    </source>
</reference>
<dbReference type="InterPro" id="IPR000182">
    <property type="entry name" value="GNAT_dom"/>
</dbReference>
<evidence type="ECO:0000256" key="1">
    <source>
        <dbReference type="ARBA" id="ARBA00022679"/>
    </source>
</evidence>
<reference evidence="4" key="2">
    <citation type="submission" date="2020-09" db="EMBL/GenBank/DDBJ databases">
        <authorList>
            <person name="Sun Q."/>
            <person name="Ohkuma M."/>
        </authorList>
    </citation>
    <scope>NUCLEOTIDE SEQUENCE</scope>
    <source>
        <strain evidence="4">JCM 4403</strain>
    </source>
</reference>
<accession>A0A918C405</accession>
<dbReference type="Pfam" id="PF00583">
    <property type="entry name" value="Acetyltransf_1"/>
    <property type="match status" value="1"/>
</dbReference>
<evidence type="ECO:0000313" key="4">
    <source>
        <dbReference type="EMBL" id="GGR04631.1"/>
    </source>
</evidence>
<dbReference type="InterPro" id="IPR050832">
    <property type="entry name" value="Bact_Acetyltransf"/>
</dbReference>
<evidence type="ECO:0000313" key="5">
    <source>
        <dbReference type="Proteomes" id="UP000656732"/>
    </source>
</evidence>
<dbReference type="RefSeq" id="WP_229847004.1">
    <property type="nucleotide sequence ID" value="NZ_BMTE01000018.1"/>
</dbReference>
<dbReference type="CDD" id="cd04301">
    <property type="entry name" value="NAT_SF"/>
    <property type="match status" value="1"/>
</dbReference>
<dbReference type="SUPFAM" id="SSF55729">
    <property type="entry name" value="Acyl-CoA N-acyltransferases (Nat)"/>
    <property type="match status" value="1"/>
</dbReference>
<dbReference type="Gene3D" id="3.40.630.30">
    <property type="match status" value="1"/>
</dbReference>
<protein>
    <submittedName>
        <fullName evidence="4">N-acetyltransferase GCN5</fullName>
    </submittedName>
</protein>
<dbReference type="InterPro" id="IPR016181">
    <property type="entry name" value="Acyl_CoA_acyltransferase"/>
</dbReference>
<keyword evidence="1" id="KW-0808">Transferase</keyword>
<dbReference type="EMBL" id="BMTU01000017">
    <property type="protein sequence ID" value="GGR04631.1"/>
    <property type="molecule type" value="Genomic_DNA"/>
</dbReference>
<sequence length="151" mass="16404">MSLTRSLVLSDVAPGDRRMTTHVRPLMRTLRPALTEEDFDRFVTEAHAQGLVFTAAYDAGGHCTALATHRVLATSRGRILFVDDLVTHPGHRSTGIATALLAHLTERARVCGCHRVELDSGTANVTAHRFYHVRGLTIAALHFTLPVGVGT</sequence>
<gene>
    <name evidence="4" type="ORF">GCM10010280_60800</name>
</gene>
<comment type="caution">
    <text evidence="4">The sequence shown here is derived from an EMBL/GenBank/DDBJ whole genome shotgun (WGS) entry which is preliminary data.</text>
</comment>
<evidence type="ECO:0000256" key="2">
    <source>
        <dbReference type="ARBA" id="ARBA00023315"/>
    </source>
</evidence>
<evidence type="ECO:0000259" key="3">
    <source>
        <dbReference type="PROSITE" id="PS51186"/>
    </source>
</evidence>
<keyword evidence="2" id="KW-0012">Acyltransferase</keyword>
<feature type="domain" description="N-acetyltransferase" evidence="3">
    <location>
        <begin position="21"/>
        <end position="151"/>
    </location>
</feature>
<dbReference type="PROSITE" id="PS51186">
    <property type="entry name" value="GNAT"/>
    <property type="match status" value="1"/>
</dbReference>
<proteinExistence type="predicted"/>
<dbReference type="PANTHER" id="PTHR43877">
    <property type="entry name" value="AMINOALKYLPHOSPHONATE N-ACETYLTRANSFERASE-RELATED-RELATED"/>
    <property type="match status" value="1"/>
</dbReference>
<organism evidence="4 5">
    <name type="scientific">Streptomyces pilosus</name>
    <dbReference type="NCBI Taxonomy" id="28893"/>
    <lineage>
        <taxon>Bacteria</taxon>
        <taxon>Bacillati</taxon>
        <taxon>Actinomycetota</taxon>
        <taxon>Actinomycetes</taxon>
        <taxon>Kitasatosporales</taxon>
        <taxon>Streptomycetaceae</taxon>
        <taxon>Streptomyces</taxon>
    </lineage>
</organism>
<dbReference type="AlphaFoldDB" id="A0A918C405"/>
<dbReference type="GO" id="GO:0016747">
    <property type="term" value="F:acyltransferase activity, transferring groups other than amino-acyl groups"/>
    <property type="evidence" value="ECO:0007669"/>
    <property type="project" value="InterPro"/>
</dbReference>